<name>A0A839GLD6_9BACT</name>
<dbReference type="EMBL" id="JACJIQ010000001">
    <property type="protein sequence ID" value="MBA9075786.1"/>
    <property type="molecule type" value="Genomic_DNA"/>
</dbReference>
<protein>
    <submittedName>
        <fullName evidence="1">Uncharacterized protein</fullName>
    </submittedName>
</protein>
<evidence type="ECO:0000313" key="2">
    <source>
        <dbReference type="Proteomes" id="UP000563094"/>
    </source>
</evidence>
<dbReference type="Proteomes" id="UP000563094">
    <property type="component" value="Unassembled WGS sequence"/>
</dbReference>
<organism evidence="1 2">
    <name type="scientific">Rufibacter quisquiliarum</name>
    <dbReference type="NCBI Taxonomy" id="1549639"/>
    <lineage>
        <taxon>Bacteria</taxon>
        <taxon>Pseudomonadati</taxon>
        <taxon>Bacteroidota</taxon>
        <taxon>Cytophagia</taxon>
        <taxon>Cytophagales</taxon>
        <taxon>Hymenobacteraceae</taxon>
        <taxon>Rufibacter</taxon>
    </lineage>
</organism>
<keyword evidence="2" id="KW-1185">Reference proteome</keyword>
<dbReference type="AlphaFoldDB" id="A0A839GLD6"/>
<reference evidence="1 2" key="1">
    <citation type="submission" date="2020-08" db="EMBL/GenBank/DDBJ databases">
        <title>Genomic Encyclopedia of Type Strains, Phase IV (KMG-IV): sequencing the most valuable type-strain genomes for metagenomic binning, comparative biology and taxonomic classification.</title>
        <authorList>
            <person name="Goeker M."/>
        </authorList>
    </citation>
    <scope>NUCLEOTIDE SEQUENCE [LARGE SCALE GENOMIC DNA]</scope>
    <source>
        <strain evidence="1 2">DSM 29854</strain>
    </source>
</reference>
<evidence type="ECO:0000313" key="1">
    <source>
        <dbReference type="EMBL" id="MBA9075786.1"/>
    </source>
</evidence>
<gene>
    <name evidence="1" type="ORF">FHS90_000483</name>
</gene>
<proteinExistence type="predicted"/>
<accession>A0A839GLD6</accession>
<sequence>MEKVKLSKGCSVGSAEFSATDARRSSGRYEVF</sequence>
<comment type="caution">
    <text evidence="1">The sequence shown here is derived from an EMBL/GenBank/DDBJ whole genome shotgun (WGS) entry which is preliminary data.</text>
</comment>